<gene>
    <name evidence="2" type="ORF">ODALV1_LOCUS3535</name>
</gene>
<name>A0ABP1PT89_9HEXA</name>
<evidence type="ECO:0008006" key="4">
    <source>
        <dbReference type="Google" id="ProtNLM"/>
    </source>
</evidence>
<evidence type="ECO:0000256" key="1">
    <source>
        <dbReference type="SAM" id="MobiDB-lite"/>
    </source>
</evidence>
<organism evidence="2 3">
    <name type="scientific">Orchesella dallaii</name>
    <dbReference type="NCBI Taxonomy" id="48710"/>
    <lineage>
        <taxon>Eukaryota</taxon>
        <taxon>Metazoa</taxon>
        <taxon>Ecdysozoa</taxon>
        <taxon>Arthropoda</taxon>
        <taxon>Hexapoda</taxon>
        <taxon>Collembola</taxon>
        <taxon>Entomobryomorpha</taxon>
        <taxon>Entomobryoidea</taxon>
        <taxon>Orchesellidae</taxon>
        <taxon>Orchesellinae</taxon>
        <taxon>Orchesella</taxon>
    </lineage>
</organism>
<comment type="caution">
    <text evidence="2">The sequence shown here is derived from an EMBL/GenBank/DDBJ whole genome shotgun (WGS) entry which is preliminary data.</text>
</comment>
<accession>A0ABP1PT89</accession>
<dbReference type="EMBL" id="CAXLJM020000012">
    <property type="protein sequence ID" value="CAL8076624.1"/>
    <property type="molecule type" value="Genomic_DNA"/>
</dbReference>
<proteinExistence type="predicted"/>
<evidence type="ECO:0000313" key="3">
    <source>
        <dbReference type="Proteomes" id="UP001642540"/>
    </source>
</evidence>
<dbReference type="Proteomes" id="UP001642540">
    <property type="component" value="Unassembled WGS sequence"/>
</dbReference>
<sequence length="92" mass="10106">MSTANTTEFEFSEYEEEEITVYLCKSCPGMLEFSTEAAKTLHKKWHKEQGKTSGKGSAGPSSKYAGSNQGKKASKKEYDTDLIGNWVKGKSG</sequence>
<reference evidence="2 3" key="1">
    <citation type="submission" date="2024-08" db="EMBL/GenBank/DDBJ databases">
        <authorList>
            <person name="Cucini C."/>
            <person name="Frati F."/>
        </authorList>
    </citation>
    <scope>NUCLEOTIDE SEQUENCE [LARGE SCALE GENOMIC DNA]</scope>
</reference>
<keyword evidence="3" id="KW-1185">Reference proteome</keyword>
<feature type="region of interest" description="Disordered" evidence="1">
    <location>
        <begin position="42"/>
        <end position="76"/>
    </location>
</feature>
<evidence type="ECO:0000313" key="2">
    <source>
        <dbReference type="EMBL" id="CAL8076624.1"/>
    </source>
</evidence>
<protein>
    <recommendedName>
        <fullName evidence="4">C2H2-type domain-containing protein</fullName>
    </recommendedName>
</protein>